<keyword evidence="2" id="KW-1185">Reference proteome</keyword>
<proteinExistence type="predicted"/>
<dbReference type="HOGENOM" id="CLU_2234551_0_0_5"/>
<name>Q160V4_ROSDO</name>
<dbReference type="Proteomes" id="UP000007029">
    <property type="component" value="Chromosome"/>
</dbReference>
<organism evidence="1 2">
    <name type="scientific">Roseobacter denitrificans (strain ATCC 33942 / OCh 114)</name>
    <name type="common">Erythrobacter sp. (strain OCh 114)</name>
    <name type="synonym">Roseobacter denitrificans</name>
    <dbReference type="NCBI Taxonomy" id="375451"/>
    <lineage>
        <taxon>Bacteria</taxon>
        <taxon>Pseudomonadati</taxon>
        <taxon>Pseudomonadota</taxon>
        <taxon>Alphaproteobacteria</taxon>
        <taxon>Rhodobacterales</taxon>
        <taxon>Roseobacteraceae</taxon>
        <taxon>Roseobacter</taxon>
    </lineage>
</organism>
<dbReference type="EMBL" id="CP000362">
    <property type="protein sequence ID" value="ABG33489.1"/>
    <property type="molecule type" value="Genomic_DNA"/>
</dbReference>
<sequence length="105" mass="10366">MAKLPSDRTELAEKTVAGALHPLSAYRIGRGKSVSALARTAALSPDTIRSIELSEMPETSDAIKAVTAVVAAEIASDTNGSSGTGFVAGDGFSNGGGVDAGGGAM</sequence>
<dbReference type="AlphaFoldDB" id="Q160V4"/>
<gene>
    <name evidence="1" type="ordered locus">RD1_4044</name>
</gene>
<evidence type="ECO:0000313" key="2">
    <source>
        <dbReference type="Proteomes" id="UP000007029"/>
    </source>
</evidence>
<evidence type="ECO:0000313" key="1">
    <source>
        <dbReference type="EMBL" id="ABG33489.1"/>
    </source>
</evidence>
<accession>Q160V4</accession>
<dbReference type="KEGG" id="rde:RD1_4044"/>
<reference evidence="1 2" key="1">
    <citation type="journal article" date="2007" name="J. Bacteriol.">
        <title>The complete genome sequence of Roseobacter denitrificans reveals a mixotrophic rather than photosynthetic metabolism.</title>
        <authorList>
            <person name="Swingley W.D."/>
            <person name="Sadekar S."/>
            <person name="Mastrian S.D."/>
            <person name="Matthies H.J."/>
            <person name="Hao J."/>
            <person name="Ramos H."/>
            <person name="Acharya C.R."/>
            <person name="Conrad A.L."/>
            <person name="Taylor H.L."/>
            <person name="Dejesa L.C."/>
            <person name="Shah M.K."/>
            <person name="O'huallachain M.E."/>
            <person name="Lince M.T."/>
            <person name="Blankenship R.E."/>
            <person name="Beatty J.T."/>
            <person name="Touchman J.W."/>
        </authorList>
    </citation>
    <scope>NUCLEOTIDE SEQUENCE [LARGE SCALE GENOMIC DNA]</scope>
    <source>
        <strain evidence="2">ATCC 33942 / OCh 114</strain>
    </source>
</reference>
<protein>
    <submittedName>
        <fullName evidence="1">Uncharacterized protein</fullName>
    </submittedName>
</protein>